<keyword evidence="2 6" id="KW-0812">Transmembrane</keyword>
<evidence type="ECO:0000259" key="7">
    <source>
        <dbReference type="Pfam" id="PF04357"/>
    </source>
</evidence>
<evidence type="ECO:0000256" key="4">
    <source>
        <dbReference type="ARBA" id="ARBA00023136"/>
    </source>
</evidence>
<feature type="region of interest" description="Disordered" evidence="5">
    <location>
        <begin position="1664"/>
        <end position="1694"/>
    </location>
</feature>
<name>A0ABW2MUH0_9FLAO</name>
<evidence type="ECO:0000256" key="1">
    <source>
        <dbReference type="ARBA" id="ARBA00004167"/>
    </source>
</evidence>
<dbReference type="InterPro" id="IPR007452">
    <property type="entry name" value="TamB_C"/>
</dbReference>
<gene>
    <name evidence="8" type="ORF">ACFQO1_05900</name>
</gene>
<evidence type="ECO:0000313" key="8">
    <source>
        <dbReference type="EMBL" id="MFC7357210.1"/>
    </source>
</evidence>
<protein>
    <submittedName>
        <fullName evidence="8">Translocation/assembly module TamB domain-containing protein</fullName>
    </submittedName>
</protein>
<comment type="subcellular location">
    <subcellularLocation>
        <location evidence="1">Membrane</location>
        <topology evidence="1">Single-pass membrane protein</topology>
    </subcellularLocation>
</comment>
<dbReference type="InterPro" id="IPR052894">
    <property type="entry name" value="AsmA-related"/>
</dbReference>
<evidence type="ECO:0000256" key="3">
    <source>
        <dbReference type="ARBA" id="ARBA00022989"/>
    </source>
</evidence>
<dbReference type="EMBL" id="JBHTBN010000002">
    <property type="protein sequence ID" value="MFC7357210.1"/>
    <property type="molecule type" value="Genomic_DNA"/>
</dbReference>
<evidence type="ECO:0000256" key="2">
    <source>
        <dbReference type="ARBA" id="ARBA00022692"/>
    </source>
</evidence>
<dbReference type="Proteomes" id="UP001596415">
    <property type="component" value="Unassembled WGS sequence"/>
</dbReference>
<sequence length="1694" mass="187409">MKKEKKEQNKKQKKFRWLRRIARVMLGILIFLLLLVLFIRSEWGQGIIVDKATKYVSNKTNTKVEIEKLFVTFDGDILLKGLYLEDKKGDTLIYSRYLEADIPLLPIIRGNGIGVEALDWEGVKATITRTDSIEGYNFQFLLDAFGTTDSTPVTTDTTAAPLNIILGDLHLKEIDVTYNDAVLGIESRFMVGELALDMKTTDLENFKFEASQGNLADATIKYIQNPVPVDPNAPPAPLPYLAIDDLTVTNSMLNYASPGDGIAAELGIVQLFAEVNRADLANNDIDIGDFILKNSIIRIKTETEENEITETAKEVVEEAKQDIAAFEWPNFLIAIDNLDLSNNDISYQVRNEQPVAGVFNPNALFLKDLHLKGNNIFLKDKQAGFTIEKGTFKEASGFTLKELAVDFNATDTDLSIEDLVLQVNENRIRGLATLQYSELSALIEAPEKSLVKVIVPEFQVDMKEVFQFQPELRKNNYLKTLRRKYVTGNLNANGYLSDINIDKANVYWGNTWISANGTLKNATNPDNLQFNFSRFLAETKKKDLLLFVDEKELGVNLPQDIKLTGTISGSPTNIITDARLTTTQGVATVQGSFKNDSNIAFDGNLSIEKYHLEQLLANDQLGPISLTVEASGSGSTINTLDATMEANISSFTLPAYTIEDLTINGTFKNGEGKILSKYKDNNINLDLAADVILDSIATQANVSLNLIGADLQALGLMQRDVRTGFKLDADFNGNLESYDVISTMGDGVVVYDDKTYLVGGVTATAHVRKDTTSIWLDNKLLHLELESNTDPVTFSKSLQRHVFSYFYRDTEVPDSIVNPVKLSLKGKVRQAPILNEVFLVNMQDLDTVTIAADFDEKARKLKANVTAPHINYAGNEIDSLSFSMDTDKDKFVFDLGFKEITAGPLNIQRTKIEGNQNNNELDLDFIAYQDDEKLIQIRTQITGKRERLVFHVVPDSLIIQKNAWQTPADNELILTENKINFNNFRFSRGNQSVVFSDNLPIEKDHVGIDFENFELSEFLNYLNPETEFASGNMNGRLVIEDVFGNTGILADLDVRSFNVLEVPLGTMSVDAKSHGGNSYDFNAAVKGGEVDLEVRGDYVSVNNEANLDLNVMINRFNMKALEGFTLGEIKDADGSFKGSFKVSGTPTAPNYDGNLTFTNADLTIVKLNAPFTLQNETLNIDNAGVAMNGFTIRDANGNTFVASGTIGTETFINPTFDLQLKADDFQVLNASEDDNDFLYGTASFDADAAITGDLQIPVVNMTASVNSNTDITYIMPTATANFESRDGVVVFVNRENPDAILTRTEEETGTITGFDISALVNVGKDAKVKIIIDEQTGDNFQVYGEGDFNFKMKPNGRMTLSGVYDVAGGHYEMNLYNLVNRKFTLAPGSRVSWAGDPFDAKLDVRAIYDVEASASPLMASVTSGSDPAIKTRFRQVLPFYVYLNVDGELLQPKISFSLDMPEDEQGAIGGQVYGRVQQLNSQEAELNKQVFSLLVLNRFYPEPGSDGSRGGAAAIARDNINDALSDQLNVFSDKLLGDTGVELDFGLDSYTDYQGDSPQERTQLDIAAQKKLFNDRLIVRVGSEVDIQGSSASGENTALIGNVSLEYILTENGRYRLKGFRRNEFENVIDGQTVVSGIALIFTQEFNKFDELWKAILSKRTEEEKEAAKAAKEAEKKAEEENEGDGTDTDNKNE</sequence>
<feature type="compositionally biased region" description="Basic and acidic residues" evidence="5">
    <location>
        <begin position="1664"/>
        <end position="1679"/>
    </location>
</feature>
<reference evidence="9" key="1">
    <citation type="journal article" date="2019" name="Int. J. Syst. Evol. Microbiol.">
        <title>The Global Catalogue of Microorganisms (GCM) 10K type strain sequencing project: providing services to taxonomists for standard genome sequencing and annotation.</title>
        <authorList>
            <consortium name="The Broad Institute Genomics Platform"/>
            <consortium name="The Broad Institute Genome Sequencing Center for Infectious Disease"/>
            <person name="Wu L."/>
            <person name="Ma J."/>
        </authorList>
    </citation>
    <scope>NUCLEOTIDE SEQUENCE [LARGE SCALE GENOMIC DNA]</scope>
    <source>
        <strain evidence="9">CGMCC 1.16306</strain>
    </source>
</reference>
<keyword evidence="3 6" id="KW-1133">Transmembrane helix</keyword>
<feature type="transmembrane region" description="Helical" evidence="6">
    <location>
        <begin position="21"/>
        <end position="39"/>
    </location>
</feature>
<proteinExistence type="predicted"/>
<accession>A0ABW2MUH0</accession>
<keyword evidence="9" id="KW-1185">Reference proteome</keyword>
<dbReference type="PANTHER" id="PTHR30441:SF8">
    <property type="entry name" value="DUF748 DOMAIN-CONTAINING PROTEIN"/>
    <property type="match status" value="1"/>
</dbReference>
<dbReference type="Pfam" id="PF04357">
    <property type="entry name" value="TamB"/>
    <property type="match status" value="1"/>
</dbReference>
<evidence type="ECO:0000256" key="6">
    <source>
        <dbReference type="SAM" id="Phobius"/>
    </source>
</evidence>
<organism evidence="8 9">
    <name type="scientific">Jejudonia soesokkakensis</name>
    <dbReference type="NCBI Taxonomy" id="1323432"/>
    <lineage>
        <taxon>Bacteria</taxon>
        <taxon>Pseudomonadati</taxon>
        <taxon>Bacteroidota</taxon>
        <taxon>Flavobacteriia</taxon>
        <taxon>Flavobacteriales</taxon>
        <taxon>Flavobacteriaceae</taxon>
        <taxon>Jejudonia</taxon>
    </lineage>
</organism>
<comment type="caution">
    <text evidence="8">The sequence shown here is derived from an EMBL/GenBank/DDBJ whole genome shotgun (WGS) entry which is preliminary data.</text>
</comment>
<feature type="domain" description="Translocation and assembly module TamB C-terminal" evidence="7">
    <location>
        <begin position="1189"/>
        <end position="1646"/>
    </location>
</feature>
<evidence type="ECO:0000256" key="5">
    <source>
        <dbReference type="SAM" id="MobiDB-lite"/>
    </source>
</evidence>
<keyword evidence="4 6" id="KW-0472">Membrane</keyword>
<evidence type="ECO:0000313" key="9">
    <source>
        <dbReference type="Proteomes" id="UP001596415"/>
    </source>
</evidence>
<dbReference type="PANTHER" id="PTHR30441">
    <property type="entry name" value="DUF748 DOMAIN-CONTAINING PROTEIN"/>
    <property type="match status" value="1"/>
</dbReference>
<dbReference type="RefSeq" id="WP_380217056.1">
    <property type="nucleotide sequence ID" value="NZ_JBHTBN010000002.1"/>
</dbReference>